<dbReference type="Proteomes" id="UP000199611">
    <property type="component" value="Unassembled WGS sequence"/>
</dbReference>
<dbReference type="PANTHER" id="PTHR38659:SF1">
    <property type="entry name" value="METAL DEPENDENT PHOSPHOHYDROLASE"/>
    <property type="match status" value="1"/>
</dbReference>
<dbReference type="NCBIfam" id="TIGR00277">
    <property type="entry name" value="HDIG"/>
    <property type="match status" value="1"/>
</dbReference>
<dbReference type="RefSeq" id="WP_093395906.1">
    <property type="nucleotide sequence ID" value="NZ_FOUU01000009.1"/>
</dbReference>
<gene>
    <name evidence="2" type="ORF">SAMN05660836_02279</name>
</gene>
<proteinExistence type="predicted"/>
<dbReference type="AlphaFoldDB" id="A0A1I4VFT4"/>
<dbReference type="Gene3D" id="1.10.3210.10">
    <property type="entry name" value="Hypothetical protein af1432"/>
    <property type="match status" value="1"/>
</dbReference>
<accession>A0A1I4VFT4</accession>
<name>A0A1I4VFT4_9BACT</name>
<dbReference type="SUPFAM" id="SSF109604">
    <property type="entry name" value="HD-domain/PDEase-like"/>
    <property type="match status" value="1"/>
</dbReference>
<dbReference type="STRING" id="39841.SAMN05660836_02279"/>
<evidence type="ECO:0000313" key="3">
    <source>
        <dbReference type="Proteomes" id="UP000199611"/>
    </source>
</evidence>
<feature type="domain" description="HD" evidence="1">
    <location>
        <begin position="21"/>
        <end position="108"/>
    </location>
</feature>
<organism evidence="2 3">
    <name type="scientific">Thermodesulforhabdus norvegica</name>
    <dbReference type="NCBI Taxonomy" id="39841"/>
    <lineage>
        <taxon>Bacteria</taxon>
        <taxon>Pseudomonadati</taxon>
        <taxon>Thermodesulfobacteriota</taxon>
        <taxon>Syntrophobacteria</taxon>
        <taxon>Syntrophobacterales</taxon>
        <taxon>Thermodesulforhabdaceae</taxon>
        <taxon>Thermodesulforhabdus</taxon>
    </lineage>
</organism>
<evidence type="ECO:0000313" key="2">
    <source>
        <dbReference type="EMBL" id="SFM99986.1"/>
    </source>
</evidence>
<dbReference type="InterPro" id="IPR006674">
    <property type="entry name" value="HD_domain"/>
</dbReference>
<dbReference type="EMBL" id="FOUU01000009">
    <property type="protein sequence ID" value="SFM99986.1"/>
    <property type="molecule type" value="Genomic_DNA"/>
</dbReference>
<keyword evidence="3" id="KW-1185">Reference proteome</keyword>
<dbReference type="InterPro" id="IPR006675">
    <property type="entry name" value="HDIG_dom"/>
</dbReference>
<dbReference type="OrthoDB" id="9801160at2"/>
<dbReference type="CDD" id="cd00077">
    <property type="entry name" value="HDc"/>
    <property type="match status" value="1"/>
</dbReference>
<dbReference type="InterPro" id="IPR003607">
    <property type="entry name" value="HD/PDEase_dom"/>
</dbReference>
<evidence type="ECO:0000259" key="1">
    <source>
        <dbReference type="Pfam" id="PF01966"/>
    </source>
</evidence>
<sequence>MTREEALELLTRHVKSDNLRKHCLATEAIMRKLAERFGGDPDLWGIAGLLHDLDFEYTKDKPEEHAKKAVDILKDTDLPEEVLQAILRHNAEMLGLTRETTLDYALTAAETITGLIVAAALVHPDKSLASLQAKSVRKRMKSKDFARNVSRENIMMCEKLGMELMEFIELSLEAMRSIRADLGL</sequence>
<reference evidence="3" key="1">
    <citation type="submission" date="2016-10" db="EMBL/GenBank/DDBJ databases">
        <authorList>
            <person name="Varghese N."/>
            <person name="Submissions S."/>
        </authorList>
    </citation>
    <scope>NUCLEOTIDE SEQUENCE [LARGE SCALE GENOMIC DNA]</scope>
    <source>
        <strain evidence="3">DSM 9990</strain>
    </source>
</reference>
<dbReference type="Pfam" id="PF01966">
    <property type="entry name" value="HD"/>
    <property type="match status" value="1"/>
</dbReference>
<protein>
    <submittedName>
        <fullName evidence="2">HD domain-containing protein</fullName>
    </submittedName>
</protein>
<dbReference type="PANTHER" id="PTHR38659">
    <property type="entry name" value="METAL-DEPENDENT PHOSPHOHYDROLASE"/>
    <property type="match status" value="1"/>
</dbReference>